<reference evidence="1 2" key="1">
    <citation type="submission" date="2016-10" db="EMBL/GenBank/DDBJ databases">
        <authorList>
            <person name="de Groot N.N."/>
        </authorList>
    </citation>
    <scope>NUCLEOTIDE SEQUENCE [LARGE SCALE GENOMIC DNA]</scope>
    <source>
        <strain evidence="1 2">DSM 1736</strain>
    </source>
</reference>
<name>A0A1G9QGN2_9FIRM</name>
<dbReference type="InterPro" id="IPR024523">
    <property type="entry name" value="DUF3793"/>
</dbReference>
<evidence type="ECO:0000313" key="1">
    <source>
        <dbReference type="EMBL" id="SDM10212.1"/>
    </source>
</evidence>
<dbReference type="EMBL" id="FNHB01000002">
    <property type="protein sequence ID" value="SDM10212.1"/>
    <property type="molecule type" value="Genomic_DNA"/>
</dbReference>
<dbReference type="AlphaFoldDB" id="A0A1G9QGN2"/>
<dbReference type="Pfam" id="PF12672">
    <property type="entry name" value="DUF3793"/>
    <property type="match status" value="1"/>
</dbReference>
<dbReference type="STRING" id="146817.SAMN04488502_102169"/>
<accession>A0A1G9QGN2</accession>
<evidence type="ECO:0008006" key="3">
    <source>
        <dbReference type="Google" id="ProtNLM"/>
    </source>
</evidence>
<dbReference type="OrthoDB" id="5393676at2"/>
<evidence type="ECO:0000313" key="2">
    <source>
        <dbReference type="Proteomes" id="UP000214880"/>
    </source>
</evidence>
<proteinExistence type="predicted"/>
<keyword evidence="2" id="KW-1185">Reference proteome</keyword>
<protein>
    <recommendedName>
        <fullName evidence="3">DUF3793 family protein</fullName>
    </recommendedName>
</protein>
<gene>
    <name evidence="1" type="ORF">SAMN04488502_102169</name>
</gene>
<organism evidence="1 2">
    <name type="scientific">Dendrosporobacter quercicolus</name>
    <dbReference type="NCBI Taxonomy" id="146817"/>
    <lineage>
        <taxon>Bacteria</taxon>
        <taxon>Bacillati</taxon>
        <taxon>Bacillota</taxon>
        <taxon>Negativicutes</taxon>
        <taxon>Selenomonadales</taxon>
        <taxon>Sporomusaceae</taxon>
        <taxon>Dendrosporobacter</taxon>
    </lineage>
</organism>
<dbReference type="RefSeq" id="WP_092070417.1">
    <property type="nucleotide sequence ID" value="NZ_FNHB01000002.1"/>
</dbReference>
<sequence length="208" mass="23284">MVKETVGRQISGGNAELLSKWLVLELAATIIGSKPSTILSIADTSNRPLLTLWRQFGPRLLAGSPVCYFVLKETPSRLAILFYRRAILEQCINAPEHKEFLFRHNYPVEGGLNACLRHLKRKFTETCPHEFGLLLGIPLKDVLGFMGLSDQPLCCRGCWHIYGNPECSLEVMKKFNDDRAVVAGWLDSGYEPYLVLACRQDGMATLVS</sequence>
<dbReference type="Proteomes" id="UP000214880">
    <property type="component" value="Unassembled WGS sequence"/>
</dbReference>